<reference evidence="3" key="1">
    <citation type="submission" date="2021-02" db="EMBL/GenBank/DDBJ databases">
        <authorList>
            <person name="Nowell W R."/>
        </authorList>
    </citation>
    <scope>NUCLEOTIDE SEQUENCE</scope>
</reference>
<dbReference type="OrthoDB" id="6765204at2759"/>
<dbReference type="Pfam" id="PF03221">
    <property type="entry name" value="HTH_Tnp_Tc5"/>
    <property type="match status" value="1"/>
</dbReference>
<keyword evidence="5" id="KW-1185">Reference proteome</keyword>
<evidence type="ECO:0000313" key="4">
    <source>
        <dbReference type="EMBL" id="CAF4009969.1"/>
    </source>
</evidence>
<proteinExistence type="predicted"/>
<accession>A0A814ZKH3</accession>
<sequence length="139" mass="15917">MKTFNLHSKENTEGNNIRATAKKYNIPKSALHSHHFSQTSHGAEHTTHFTELQEIYLVSAAPVLQEWGEPVTPKELIKMATHYAQELGKDMSFQNGKPGNEWYYSFMVRHAELKTATPIPLTSKLAKMTMTTINKWFKL</sequence>
<dbReference type="Proteomes" id="UP000681722">
    <property type="component" value="Unassembled WGS sequence"/>
</dbReference>
<protein>
    <recommendedName>
        <fullName evidence="2">HTH CENPB-type domain-containing protein</fullName>
    </recommendedName>
</protein>
<organism evidence="3 5">
    <name type="scientific">Didymodactylos carnosus</name>
    <dbReference type="NCBI Taxonomy" id="1234261"/>
    <lineage>
        <taxon>Eukaryota</taxon>
        <taxon>Metazoa</taxon>
        <taxon>Spiralia</taxon>
        <taxon>Gnathifera</taxon>
        <taxon>Rotifera</taxon>
        <taxon>Eurotatoria</taxon>
        <taxon>Bdelloidea</taxon>
        <taxon>Philodinida</taxon>
        <taxon>Philodinidae</taxon>
        <taxon>Didymodactylos</taxon>
    </lineage>
</organism>
<dbReference type="AlphaFoldDB" id="A0A814ZKH3"/>
<feature type="domain" description="HTH CENPB-type" evidence="2">
    <location>
        <begin position="66"/>
        <end position="115"/>
    </location>
</feature>
<evidence type="ECO:0000259" key="2">
    <source>
        <dbReference type="Pfam" id="PF03221"/>
    </source>
</evidence>
<gene>
    <name evidence="3" type="ORF">GPM918_LOCUS25838</name>
    <name evidence="4" type="ORF">SRO942_LOCUS25892</name>
</gene>
<dbReference type="Proteomes" id="UP000663829">
    <property type="component" value="Unassembled WGS sequence"/>
</dbReference>
<dbReference type="EMBL" id="CAJNOQ010010170">
    <property type="protein sequence ID" value="CAF1244805.1"/>
    <property type="molecule type" value="Genomic_DNA"/>
</dbReference>
<evidence type="ECO:0000256" key="1">
    <source>
        <dbReference type="ARBA" id="ARBA00023125"/>
    </source>
</evidence>
<dbReference type="InterPro" id="IPR006600">
    <property type="entry name" value="HTH_CenpB_DNA-bd_dom"/>
</dbReference>
<name>A0A814ZKH3_9BILA</name>
<dbReference type="GO" id="GO:0003677">
    <property type="term" value="F:DNA binding"/>
    <property type="evidence" value="ECO:0007669"/>
    <property type="project" value="UniProtKB-KW"/>
</dbReference>
<evidence type="ECO:0000313" key="3">
    <source>
        <dbReference type="EMBL" id="CAF1244805.1"/>
    </source>
</evidence>
<comment type="caution">
    <text evidence="3">The sequence shown here is derived from an EMBL/GenBank/DDBJ whole genome shotgun (WGS) entry which is preliminary data.</text>
</comment>
<evidence type="ECO:0000313" key="5">
    <source>
        <dbReference type="Proteomes" id="UP000663829"/>
    </source>
</evidence>
<dbReference type="EMBL" id="CAJOBC010011914">
    <property type="protein sequence ID" value="CAF4009969.1"/>
    <property type="molecule type" value="Genomic_DNA"/>
</dbReference>
<keyword evidence="1" id="KW-0238">DNA-binding</keyword>